<organism evidence="3 4">
    <name type="scientific">Fusarium zealandicum</name>
    <dbReference type="NCBI Taxonomy" id="1053134"/>
    <lineage>
        <taxon>Eukaryota</taxon>
        <taxon>Fungi</taxon>
        <taxon>Dikarya</taxon>
        <taxon>Ascomycota</taxon>
        <taxon>Pezizomycotina</taxon>
        <taxon>Sordariomycetes</taxon>
        <taxon>Hypocreomycetidae</taxon>
        <taxon>Hypocreales</taxon>
        <taxon>Nectriaceae</taxon>
        <taxon>Fusarium</taxon>
        <taxon>Fusarium staphyleae species complex</taxon>
    </lineage>
</organism>
<accession>A0A8H4XEG8</accession>
<feature type="compositionally biased region" description="Polar residues" evidence="2">
    <location>
        <begin position="54"/>
        <end position="63"/>
    </location>
</feature>
<sequence length="319" mass="35979">MEFITIVHPAQSLSAEFKRQAHSHAARVAHARARKVQVAHHIEEKKRKKKNVRGTVSSDNSSVEAPVAVARQHHNDHVETTPVTPRIIPGAFEHETLASFIVSLTTREQFLFHYYINVVVPQLCLQCPILEHLGRGHRSMRDNWVLYSSTDTDLLKGFLLAACRHLSVFQSEEEYTQLALQYKLSYVQSLREVISMGNPSLSRVAVARAMVLVFDEITLGDITMASNHVLGIIQIIKSGGGPQAVGLSDFLQMSLNSCIYGKRLLDWNPVLNCDSTFAEIQHIKWGYKLQVILVKLIEHEDDADVRVYFDRGSSWTLLS</sequence>
<name>A0A8H4XEG8_9HYPO</name>
<dbReference type="AlphaFoldDB" id="A0A8H4XEG8"/>
<comment type="caution">
    <text evidence="3">The sequence shown here is derived from an EMBL/GenBank/DDBJ whole genome shotgun (WGS) entry which is preliminary data.</text>
</comment>
<dbReference type="Pfam" id="PF11951">
    <property type="entry name" value="Fungal_trans_2"/>
    <property type="match status" value="1"/>
</dbReference>
<gene>
    <name evidence="3" type="ORF">FZEAL_9856</name>
</gene>
<dbReference type="InterPro" id="IPR021858">
    <property type="entry name" value="Fun_TF"/>
</dbReference>
<evidence type="ECO:0000313" key="4">
    <source>
        <dbReference type="Proteomes" id="UP000635477"/>
    </source>
</evidence>
<evidence type="ECO:0000256" key="1">
    <source>
        <dbReference type="ARBA" id="ARBA00023242"/>
    </source>
</evidence>
<protein>
    <submittedName>
        <fullName evidence="3">Uncharacterized protein</fullName>
    </submittedName>
</protein>
<dbReference type="Proteomes" id="UP000635477">
    <property type="component" value="Unassembled WGS sequence"/>
</dbReference>
<evidence type="ECO:0000313" key="3">
    <source>
        <dbReference type="EMBL" id="KAF4971405.1"/>
    </source>
</evidence>
<keyword evidence="4" id="KW-1185">Reference proteome</keyword>
<feature type="region of interest" description="Disordered" evidence="2">
    <location>
        <begin position="39"/>
        <end position="65"/>
    </location>
</feature>
<reference evidence="3" key="1">
    <citation type="journal article" date="2020" name="BMC Genomics">
        <title>Correction to: Identification and distribution of gene clusters required for synthesis of sphingolipid metabolism inhibitors in diverse species of the filamentous fungus Fusarium.</title>
        <authorList>
            <person name="Kim H.S."/>
            <person name="Lohmar J.M."/>
            <person name="Busman M."/>
            <person name="Brown D.W."/>
            <person name="Naumann T.A."/>
            <person name="Divon H.H."/>
            <person name="Lysoe E."/>
            <person name="Uhlig S."/>
            <person name="Proctor R.H."/>
        </authorList>
    </citation>
    <scope>NUCLEOTIDE SEQUENCE</scope>
    <source>
        <strain evidence="3">NRRL 22465</strain>
    </source>
</reference>
<proteinExistence type="predicted"/>
<reference evidence="3" key="2">
    <citation type="submission" date="2020-05" db="EMBL/GenBank/DDBJ databases">
        <authorList>
            <person name="Kim H.-S."/>
            <person name="Proctor R.H."/>
            <person name="Brown D.W."/>
        </authorList>
    </citation>
    <scope>NUCLEOTIDE SEQUENCE</scope>
    <source>
        <strain evidence="3">NRRL 22465</strain>
    </source>
</reference>
<dbReference type="EMBL" id="JABEYC010000971">
    <property type="protein sequence ID" value="KAF4971405.1"/>
    <property type="molecule type" value="Genomic_DNA"/>
</dbReference>
<keyword evidence="1" id="KW-0539">Nucleus</keyword>
<evidence type="ECO:0000256" key="2">
    <source>
        <dbReference type="SAM" id="MobiDB-lite"/>
    </source>
</evidence>
<dbReference type="OrthoDB" id="5620at2759"/>